<gene>
    <name evidence="1" type="ORF">CVT26_005425</name>
</gene>
<organism evidence="1 2">
    <name type="scientific">Gymnopilus dilepis</name>
    <dbReference type="NCBI Taxonomy" id="231916"/>
    <lineage>
        <taxon>Eukaryota</taxon>
        <taxon>Fungi</taxon>
        <taxon>Dikarya</taxon>
        <taxon>Basidiomycota</taxon>
        <taxon>Agaricomycotina</taxon>
        <taxon>Agaricomycetes</taxon>
        <taxon>Agaricomycetidae</taxon>
        <taxon>Agaricales</taxon>
        <taxon>Agaricineae</taxon>
        <taxon>Hymenogastraceae</taxon>
        <taxon>Gymnopilus</taxon>
    </lineage>
</organism>
<reference evidence="1 2" key="1">
    <citation type="journal article" date="2018" name="Evol. Lett.">
        <title>Horizontal gene cluster transfer increased hallucinogenic mushroom diversity.</title>
        <authorList>
            <person name="Reynolds H.T."/>
            <person name="Vijayakumar V."/>
            <person name="Gluck-Thaler E."/>
            <person name="Korotkin H.B."/>
            <person name="Matheny P.B."/>
            <person name="Slot J.C."/>
        </authorList>
    </citation>
    <scope>NUCLEOTIDE SEQUENCE [LARGE SCALE GENOMIC DNA]</scope>
    <source>
        <strain evidence="1 2">SRW20</strain>
    </source>
</reference>
<evidence type="ECO:0000313" key="1">
    <source>
        <dbReference type="EMBL" id="PPQ86299.1"/>
    </source>
</evidence>
<sequence>MLKELEKEREKYRCTTLYDSDIYPDNNPSNFAVNQPGGRTCVALHLEEATDLLKKLNDESQLSYAEQSGHQLGRD</sequence>
<dbReference type="InParanoid" id="A0A409X692"/>
<keyword evidence="2" id="KW-1185">Reference proteome</keyword>
<accession>A0A409X692</accession>
<dbReference type="EMBL" id="NHYE01004102">
    <property type="protein sequence ID" value="PPQ86299.1"/>
    <property type="molecule type" value="Genomic_DNA"/>
</dbReference>
<comment type="caution">
    <text evidence="1">The sequence shown here is derived from an EMBL/GenBank/DDBJ whole genome shotgun (WGS) entry which is preliminary data.</text>
</comment>
<dbReference type="AlphaFoldDB" id="A0A409X692"/>
<dbReference type="Proteomes" id="UP000284706">
    <property type="component" value="Unassembled WGS sequence"/>
</dbReference>
<name>A0A409X692_9AGAR</name>
<proteinExistence type="predicted"/>
<protein>
    <submittedName>
        <fullName evidence="1">Uncharacterized protein</fullName>
    </submittedName>
</protein>
<evidence type="ECO:0000313" key="2">
    <source>
        <dbReference type="Proteomes" id="UP000284706"/>
    </source>
</evidence>